<proteinExistence type="inferred from homology"/>
<feature type="transmembrane region" description="Helical" evidence="10">
    <location>
        <begin position="515"/>
        <end position="542"/>
    </location>
</feature>
<dbReference type="GO" id="GO:0046872">
    <property type="term" value="F:metal ion binding"/>
    <property type="evidence" value="ECO:0007669"/>
    <property type="project" value="UniProtKB-KW"/>
</dbReference>
<accession>A0A7Z8Y1A4</accession>
<dbReference type="Proteomes" id="UP000289220">
    <property type="component" value="Unassembled WGS sequence"/>
</dbReference>
<dbReference type="InterPro" id="IPR036909">
    <property type="entry name" value="Cyt_c-like_dom_sf"/>
</dbReference>
<protein>
    <submittedName>
        <fullName evidence="12">Ferrous iron permease EfeU</fullName>
    </submittedName>
</protein>
<evidence type="ECO:0000256" key="6">
    <source>
        <dbReference type="ARBA" id="ARBA00022989"/>
    </source>
</evidence>
<dbReference type="SUPFAM" id="SSF46626">
    <property type="entry name" value="Cytochrome c"/>
    <property type="match status" value="1"/>
</dbReference>
<keyword evidence="6 10" id="KW-1133">Transmembrane helix</keyword>
<feature type="transmembrane region" description="Helical" evidence="10">
    <location>
        <begin position="580"/>
        <end position="601"/>
    </location>
</feature>
<evidence type="ECO:0000256" key="4">
    <source>
        <dbReference type="ARBA" id="ARBA00022692"/>
    </source>
</evidence>
<keyword evidence="3 9" id="KW-0349">Heme</keyword>
<comment type="similarity">
    <text evidence="2">Belongs to the oxidase-dependent Fe transporter (OFeT) (TC 9.A.10.1) family.</text>
</comment>
<dbReference type="GO" id="GO:0020037">
    <property type="term" value="F:heme binding"/>
    <property type="evidence" value="ECO:0007669"/>
    <property type="project" value="InterPro"/>
</dbReference>
<keyword evidence="8 10" id="KW-0472">Membrane</keyword>
<reference evidence="12 13" key="1">
    <citation type="submission" date="2018-11" db="EMBL/GenBank/DDBJ databases">
        <authorList>
            <person name="Peiro R."/>
            <person name="Begona"/>
            <person name="Cbmso G."/>
            <person name="Lopez M."/>
            <person name="Gonzalez S."/>
            <person name="Sacristan E."/>
            <person name="Castillo E."/>
        </authorList>
    </citation>
    <scope>NUCLEOTIDE SEQUENCE [LARGE SCALE GENOMIC DNA]</scope>
    <source>
        <strain evidence="12">Brev_genome</strain>
    </source>
</reference>
<evidence type="ECO:0000256" key="9">
    <source>
        <dbReference type="PROSITE-ProRule" id="PRU00433"/>
    </source>
</evidence>
<dbReference type="Pfam" id="PF13442">
    <property type="entry name" value="Cytochrome_CBB3"/>
    <property type="match status" value="1"/>
</dbReference>
<feature type="transmembrane region" description="Helical" evidence="10">
    <location>
        <begin position="632"/>
        <end position="649"/>
    </location>
</feature>
<name>A0A7Z8Y1A4_9CAUL</name>
<dbReference type="AlphaFoldDB" id="A0A7Z8Y1A4"/>
<evidence type="ECO:0000256" key="8">
    <source>
        <dbReference type="ARBA" id="ARBA00023136"/>
    </source>
</evidence>
<dbReference type="InterPro" id="IPR009056">
    <property type="entry name" value="Cyt_c-like_dom"/>
</dbReference>
<evidence type="ECO:0000313" key="13">
    <source>
        <dbReference type="Proteomes" id="UP000289220"/>
    </source>
</evidence>
<comment type="subcellular location">
    <subcellularLocation>
        <location evidence="1">Membrane</location>
        <topology evidence="1">Multi-pass membrane protein</topology>
    </subcellularLocation>
</comment>
<evidence type="ECO:0000313" key="12">
    <source>
        <dbReference type="EMBL" id="VDC48898.1"/>
    </source>
</evidence>
<dbReference type="GO" id="GO:0033573">
    <property type="term" value="C:high-affinity iron permease complex"/>
    <property type="evidence" value="ECO:0007669"/>
    <property type="project" value="InterPro"/>
</dbReference>
<evidence type="ECO:0000256" key="5">
    <source>
        <dbReference type="ARBA" id="ARBA00022723"/>
    </source>
</evidence>
<dbReference type="PROSITE" id="PS51007">
    <property type="entry name" value="CYTC"/>
    <property type="match status" value="1"/>
</dbReference>
<feature type="transmembrane region" description="Helical" evidence="10">
    <location>
        <begin position="474"/>
        <end position="494"/>
    </location>
</feature>
<evidence type="ECO:0000256" key="7">
    <source>
        <dbReference type="ARBA" id="ARBA00023004"/>
    </source>
</evidence>
<feature type="transmembrane region" description="Helical" evidence="10">
    <location>
        <begin position="548"/>
        <end position="571"/>
    </location>
</feature>
<gene>
    <name evidence="12" type="primary">efeU_1</name>
    <name evidence="12" type="ORF">BREV_BREV_00884</name>
</gene>
<evidence type="ECO:0000256" key="3">
    <source>
        <dbReference type="ARBA" id="ARBA00022617"/>
    </source>
</evidence>
<feature type="transmembrane region" description="Helical" evidence="10">
    <location>
        <begin position="402"/>
        <end position="426"/>
    </location>
</feature>
<sequence length="659" mass="69729">MLLLRPNLKNGISVMPATLRLVLVLVLLLGAALPLRAAAQETTPGAETAWRLLDYIAVDYPGAVSGGRVISAAEYAEMREFSTSVRTRIAALPAHEAQPRLLAASSVLISAVEARETPVTVAQQARSLGDALLAAYPTPLAPQAIPNLPRGAALYAEQCAVCHGATGRGDGPAAAGLEPPAIAFTDRDRARKRSLFGLYQVIGQGLEGTAMASFAHLSAEDRWALAFHVGGFAYAGEAPRAGERSWRDDPELRAAVPDLEALTQVTPAALAARLGEPRANEVVAYLRSHPEALAVGSTDGLDLARRKLAESLAAYRAGDARKAEELALSAYLDGFEPVEPLLRARDGKLMARIEAAMGELRASLNRRAPADEVAGQVTALRGLFDEAGRALAPSEASALSTFLGAFTILLREGLEALLIVIAMIAFLRKAERQDVLPYVHGGWVAALVAGAATWAAATWLIAISGASRELTEGIGSLVSAAVLLSVGVWMHGKARAGAWQAYIRDKLSAALSKRSAWFLFLLAFIVVYREVFETILFYAALWSQGTQGALLGGAALAIVCLVLIAWGLLVFSKRLPISQFFAYSALLIAALAVILAGKGVAGLQEAGVMDVHPLAALPRVEVLGLFPTWEGLVAQLLALTAVVVGFWWADRKSRAEAEV</sequence>
<keyword evidence="5 9" id="KW-0479">Metal-binding</keyword>
<evidence type="ECO:0000259" key="11">
    <source>
        <dbReference type="PROSITE" id="PS51007"/>
    </source>
</evidence>
<evidence type="ECO:0000256" key="10">
    <source>
        <dbReference type="SAM" id="Phobius"/>
    </source>
</evidence>
<feature type="transmembrane region" description="Helical" evidence="10">
    <location>
        <begin position="438"/>
        <end position="462"/>
    </location>
</feature>
<dbReference type="Pfam" id="PF03239">
    <property type="entry name" value="FTR1"/>
    <property type="match status" value="1"/>
</dbReference>
<dbReference type="GO" id="GO:0009055">
    <property type="term" value="F:electron transfer activity"/>
    <property type="evidence" value="ECO:0007669"/>
    <property type="project" value="InterPro"/>
</dbReference>
<dbReference type="EMBL" id="UXHF01000012">
    <property type="protein sequence ID" value="VDC48898.1"/>
    <property type="molecule type" value="Genomic_DNA"/>
</dbReference>
<keyword evidence="7 9" id="KW-0408">Iron</keyword>
<evidence type="ECO:0000256" key="1">
    <source>
        <dbReference type="ARBA" id="ARBA00004141"/>
    </source>
</evidence>
<keyword evidence="13" id="KW-1185">Reference proteome</keyword>
<dbReference type="GO" id="GO:0015093">
    <property type="term" value="F:ferrous iron transmembrane transporter activity"/>
    <property type="evidence" value="ECO:0007669"/>
    <property type="project" value="TreeGrafter"/>
</dbReference>
<dbReference type="Gene3D" id="1.10.760.10">
    <property type="entry name" value="Cytochrome c-like domain"/>
    <property type="match status" value="1"/>
</dbReference>
<feature type="domain" description="Cytochrome c" evidence="11">
    <location>
        <begin position="146"/>
        <end position="290"/>
    </location>
</feature>
<dbReference type="PANTHER" id="PTHR31632">
    <property type="entry name" value="IRON TRANSPORTER FTH1"/>
    <property type="match status" value="1"/>
</dbReference>
<organism evidence="12 13">
    <name type="scientific">Brevundimonas mediterranea</name>
    <dbReference type="NCBI Taxonomy" id="74329"/>
    <lineage>
        <taxon>Bacteria</taxon>
        <taxon>Pseudomonadati</taxon>
        <taxon>Pseudomonadota</taxon>
        <taxon>Alphaproteobacteria</taxon>
        <taxon>Caulobacterales</taxon>
        <taxon>Caulobacteraceae</taxon>
        <taxon>Brevundimonas</taxon>
    </lineage>
</organism>
<evidence type="ECO:0000256" key="2">
    <source>
        <dbReference type="ARBA" id="ARBA00008333"/>
    </source>
</evidence>
<comment type="caution">
    <text evidence="12">The sequence shown here is derived from an EMBL/GenBank/DDBJ whole genome shotgun (WGS) entry which is preliminary data.</text>
</comment>
<dbReference type="InterPro" id="IPR004923">
    <property type="entry name" value="FTR1/Fip1/EfeU"/>
</dbReference>
<keyword evidence="4 10" id="KW-0812">Transmembrane</keyword>
<dbReference type="PANTHER" id="PTHR31632:SF2">
    <property type="entry name" value="PLASMA MEMBRANE IRON PERMEASE"/>
    <property type="match status" value="1"/>
</dbReference>